<dbReference type="SUPFAM" id="SSF52833">
    <property type="entry name" value="Thioredoxin-like"/>
    <property type="match status" value="1"/>
</dbReference>
<comment type="caution">
    <text evidence="2">The sequence shown here is derived from an EMBL/GenBank/DDBJ whole genome shotgun (WGS) entry which is preliminary data.</text>
</comment>
<dbReference type="CDD" id="cd02970">
    <property type="entry name" value="PRX_like2"/>
    <property type="match status" value="1"/>
</dbReference>
<dbReference type="AlphaFoldDB" id="A0A4Q7NEG0"/>
<evidence type="ECO:0000259" key="1">
    <source>
        <dbReference type="Pfam" id="PF00578"/>
    </source>
</evidence>
<evidence type="ECO:0000313" key="2">
    <source>
        <dbReference type="EMBL" id="RZS81512.1"/>
    </source>
</evidence>
<keyword evidence="3" id="KW-1185">Reference proteome</keyword>
<name>A0A4Q7NEG0_9BURK</name>
<accession>A0A4Q7NEG0</accession>
<dbReference type="InterPro" id="IPR000866">
    <property type="entry name" value="AhpC/TSA"/>
</dbReference>
<dbReference type="EMBL" id="SGXC01000002">
    <property type="protein sequence ID" value="RZS81512.1"/>
    <property type="molecule type" value="Genomic_DNA"/>
</dbReference>
<dbReference type="GO" id="GO:0016209">
    <property type="term" value="F:antioxidant activity"/>
    <property type="evidence" value="ECO:0007669"/>
    <property type="project" value="InterPro"/>
</dbReference>
<dbReference type="Gene3D" id="3.40.30.10">
    <property type="entry name" value="Glutaredoxin"/>
    <property type="match status" value="1"/>
</dbReference>
<dbReference type="GO" id="GO:0016491">
    <property type="term" value="F:oxidoreductase activity"/>
    <property type="evidence" value="ECO:0007669"/>
    <property type="project" value="InterPro"/>
</dbReference>
<proteinExistence type="predicted"/>
<gene>
    <name evidence="2" type="ORF">EV675_4136</name>
</gene>
<protein>
    <submittedName>
        <fullName evidence="2">Peroxiredoxin</fullName>
    </submittedName>
</protein>
<dbReference type="Proteomes" id="UP000292445">
    <property type="component" value="Unassembled WGS sequence"/>
</dbReference>
<dbReference type="InterPro" id="IPR036249">
    <property type="entry name" value="Thioredoxin-like_sf"/>
</dbReference>
<dbReference type="Pfam" id="PF00578">
    <property type="entry name" value="AhpC-TSA"/>
    <property type="match status" value="1"/>
</dbReference>
<sequence length="226" mass="26313">MPRVILVQQEVHHDDEAGSGAVLPDYVLPDHTKTPRALSALQGDDPMLLVLIRGFFCPKDREQLKALTRFHPQLVVGNCRLVVVTIDDWHTTNNLRQQLGAHYPFLYDEQRRVRDELDILEYTDTQHEPMIPHTLLLAPGLKIRKIWNGYYYWGRPSVAELHGELRALTREMRPDWDLRDPQVRERWRRGEKKAFYPYGTKSMEEVLREMAGAVDQYAGDASRKDA</sequence>
<feature type="domain" description="Alkyl hydroperoxide reductase subunit C/ Thiol specific antioxidant" evidence="1">
    <location>
        <begin position="20"/>
        <end position="145"/>
    </location>
</feature>
<organism evidence="2 3">
    <name type="scientific">Pigmentiphaga kullae</name>
    <dbReference type="NCBI Taxonomy" id="151784"/>
    <lineage>
        <taxon>Bacteria</taxon>
        <taxon>Pseudomonadati</taxon>
        <taxon>Pseudomonadota</taxon>
        <taxon>Betaproteobacteria</taxon>
        <taxon>Burkholderiales</taxon>
        <taxon>Alcaligenaceae</taxon>
        <taxon>Pigmentiphaga</taxon>
    </lineage>
</organism>
<dbReference type="RefSeq" id="WP_242621517.1">
    <property type="nucleotide sequence ID" value="NZ_SGXC01000002.1"/>
</dbReference>
<reference evidence="2 3" key="1">
    <citation type="submission" date="2019-02" db="EMBL/GenBank/DDBJ databases">
        <title>Genomic Encyclopedia of Type Strains, Phase IV (KMG-IV): sequencing the most valuable type-strain genomes for metagenomic binning, comparative biology and taxonomic classification.</title>
        <authorList>
            <person name="Goeker M."/>
        </authorList>
    </citation>
    <scope>NUCLEOTIDE SEQUENCE [LARGE SCALE GENOMIC DNA]</scope>
    <source>
        <strain evidence="2 3">K24</strain>
    </source>
</reference>
<evidence type="ECO:0000313" key="3">
    <source>
        <dbReference type="Proteomes" id="UP000292445"/>
    </source>
</evidence>